<feature type="compositionally biased region" description="Basic and acidic residues" evidence="1">
    <location>
        <begin position="79"/>
        <end position="118"/>
    </location>
</feature>
<gene>
    <name evidence="2" type="ORF">GCM10010406_07320</name>
</gene>
<comment type="caution">
    <text evidence="2">The sequence shown here is derived from an EMBL/GenBank/DDBJ whole genome shotgun (WGS) entry which is preliminary data.</text>
</comment>
<dbReference type="EMBL" id="BAAATA010000003">
    <property type="protein sequence ID" value="GAA2473898.1"/>
    <property type="molecule type" value="Genomic_DNA"/>
</dbReference>
<protein>
    <submittedName>
        <fullName evidence="2">Uncharacterized protein</fullName>
    </submittedName>
</protein>
<keyword evidence="3" id="KW-1185">Reference proteome</keyword>
<feature type="region of interest" description="Disordered" evidence="1">
    <location>
        <begin position="79"/>
        <end position="152"/>
    </location>
</feature>
<reference evidence="2 3" key="1">
    <citation type="journal article" date="2019" name="Int. J. Syst. Evol. Microbiol.">
        <title>The Global Catalogue of Microorganisms (GCM) 10K type strain sequencing project: providing services to taxonomists for standard genome sequencing and annotation.</title>
        <authorList>
            <consortium name="The Broad Institute Genomics Platform"/>
            <consortium name="The Broad Institute Genome Sequencing Center for Infectious Disease"/>
            <person name="Wu L."/>
            <person name="Ma J."/>
        </authorList>
    </citation>
    <scope>NUCLEOTIDE SEQUENCE [LARGE SCALE GENOMIC DNA]</scope>
    <source>
        <strain evidence="2 3">JCM 6307</strain>
    </source>
</reference>
<evidence type="ECO:0000313" key="2">
    <source>
        <dbReference type="EMBL" id="GAA2473898.1"/>
    </source>
</evidence>
<proteinExistence type="predicted"/>
<evidence type="ECO:0000256" key="1">
    <source>
        <dbReference type="SAM" id="MobiDB-lite"/>
    </source>
</evidence>
<evidence type="ECO:0000313" key="3">
    <source>
        <dbReference type="Proteomes" id="UP001501358"/>
    </source>
</evidence>
<name>A0ABN3KXA6_9ACTN</name>
<dbReference type="RefSeq" id="WP_344381640.1">
    <property type="nucleotide sequence ID" value="NZ_BAAATA010000003.1"/>
</dbReference>
<accession>A0ABN3KXA6</accession>
<sequence length="152" mass="16970">MSKEREIGEEDLMADAVDREQARRLHRALRTLRDDPSVDAPLKEMAREVLSGRTTMGDAVRSDRYLGALGSKLAELKRVDDGLSPEERERRREQAEKFFREQEEAEREESGEKKEDSRGGGSRAVAGDGLPSGLVGISPRPPRHGGGFRAQR</sequence>
<dbReference type="Proteomes" id="UP001501358">
    <property type="component" value="Unassembled WGS sequence"/>
</dbReference>
<organism evidence="2 3">
    <name type="scientific">Streptomyces thermolineatus</name>
    <dbReference type="NCBI Taxonomy" id="44033"/>
    <lineage>
        <taxon>Bacteria</taxon>
        <taxon>Bacillati</taxon>
        <taxon>Actinomycetota</taxon>
        <taxon>Actinomycetes</taxon>
        <taxon>Kitasatosporales</taxon>
        <taxon>Streptomycetaceae</taxon>
        <taxon>Streptomyces</taxon>
    </lineage>
</organism>